<dbReference type="InterPro" id="IPR036869">
    <property type="entry name" value="J_dom_sf"/>
</dbReference>
<sequence length="228" mass="25775">MVDYYKVLGVPQGASSAEIKKAYRKLALQWHPDKNTNNVDHATKKFKEISEAYEVLSDDKKRRMYDQHGQAGYSSSGSNSRGRRSHMDDFDFVFEFTFGDPFDIFKDFFGGNNVFDFLSELQGNDHHGQSRSRRNHGAFSGFDLMNDRFMGEFFDDGGPSVASYSLSNKVGSMGGNVVKRTSTSTKYVNGKKTTVEKIFENGKETVLCYEDGVLKSKLVNGRQRITDK</sequence>
<proteinExistence type="predicted"/>
<dbReference type="InterPro" id="IPR001623">
    <property type="entry name" value="DnaJ_domain"/>
</dbReference>
<reference evidence="3" key="1">
    <citation type="submission" date="2022-01" db="EMBL/GenBank/DDBJ databases">
        <authorList>
            <person name="King R."/>
        </authorList>
    </citation>
    <scope>NUCLEOTIDE SEQUENCE</scope>
</reference>
<gene>
    <name evidence="3" type="ORF">CEUTPL_LOCUS9146</name>
</gene>
<dbReference type="CDD" id="cd06257">
    <property type="entry name" value="DnaJ"/>
    <property type="match status" value="1"/>
</dbReference>
<dbReference type="InterPro" id="IPR018253">
    <property type="entry name" value="DnaJ_domain_CS"/>
</dbReference>
<evidence type="ECO:0000259" key="2">
    <source>
        <dbReference type="PROSITE" id="PS50076"/>
    </source>
</evidence>
<dbReference type="PROSITE" id="PS00636">
    <property type="entry name" value="DNAJ_1"/>
    <property type="match status" value="1"/>
</dbReference>
<name>A0A9N9QQM4_9CUCU</name>
<dbReference type="PROSITE" id="PS50076">
    <property type="entry name" value="DNAJ_2"/>
    <property type="match status" value="1"/>
</dbReference>
<organism evidence="3 4">
    <name type="scientific">Ceutorhynchus assimilis</name>
    <name type="common">cabbage seed weevil</name>
    <dbReference type="NCBI Taxonomy" id="467358"/>
    <lineage>
        <taxon>Eukaryota</taxon>
        <taxon>Metazoa</taxon>
        <taxon>Ecdysozoa</taxon>
        <taxon>Arthropoda</taxon>
        <taxon>Hexapoda</taxon>
        <taxon>Insecta</taxon>
        <taxon>Pterygota</taxon>
        <taxon>Neoptera</taxon>
        <taxon>Endopterygota</taxon>
        <taxon>Coleoptera</taxon>
        <taxon>Polyphaga</taxon>
        <taxon>Cucujiformia</taxon>
        <taxon>Curculionidae</taxon>
        <taxon>Ceutorhynchinae</taxon>
        <taxon>Ceutorhynchus</taxon>
    </lineage>
</organism>
<dbReference type="OrthoDB" id="10250354at2759"/>
<dbReference type="Proteomes" id="UP001152799">
    <property type="component" value="Chromosome 5"/>
</dbReference>
<dbReference type="InterPro" id="IPR043183">
    <property type="entry name" value="DNJB2/6-like"/>
</dbReference>
<dbReference type="PRINTS" id="PR00625">
    <property type="entry name" value="JDOMAIN"/>
</dbReference>
<evidence type="ECO:0000313" key="4">
    <source>
        <dbReference type="Proteomes" id="UP001152799"/>
    </source>
</evidence>
<accession>A0A9N9QQM4</accession>
<evidence type="ECO:0000313" key="3">
    <source>
        <dbReference type="EMBL" id="CAG9768619.1"/>
    </source>
</evidence>
<keyword evidence="1" id="KW-0143">Chaperone</keyword>
<dbReference type="Pfam" id="PF00226">
    <property type="entry name" value="DnaJ"/>
    <property type="match status" value="1"/>
</dbReference>
<evidence type="ECO:0000256" key="1">
    <source>
        <dbReference type="ARBA" id="ARBA00023186"/>
    </source>
</evidence>
<dbReference type="GO" id="GO:0030544">
    <property type="term" value="F:Hsp70 protein binding"/>
    <property type="evidence" value="ECO:0007669"/>
    <property type="project" value="InterPro"/>
</dbReference>
<dbReference type="AlphaFoldDB" id="A0A9N9QQM4"/>
<dbReference type="SUPFAM" id="SSF46565">
    <property type="entry name" value="Chaperone J-domain"/>
    <property type="match status" value="1"/>
</dbReference>
<dbReference type="GO" id="GO:0051082">
    <property type="term" value="F:unfolded protein binding"/>
    <property type="evidence" value="ECO:0007669"/>
    <property type="project" value="InterPro"/>
</dbReference>
<keyword evidence="4" id="KW-1185">Reference proteome</keyword>
<dbReference type="PANTHER" id="PTHR45168">
    <property type="entry name" value="DNAJ HOMOLOG SUBFAMILY B MEMBER 2"/>
    <property type="match status" value="1"/>
</dbReference>
<dbReference type="PANTHER" id="PTHR45168:SF3">
    <property type="entry name" value="DNAJ HEAT SHOCK PROTEIN FAMILY (HSP40) MEMBER B2"/>
    <property type="match status" value="1"/>
</dbReference>
<protein>
    <recommendedName>
        <fullName evidence="2">J domain-containing protein</fullName>
    </recommendedName>
</protein>
<dbReference type="Gene3D" id="1.10.287.110">
    <property type="entry name" value="DnaJ domain"/>
    <property type="match status" value="1"/>
</dbReference>
<feature type="domain" description="J" evidence="2">
    <location>
        <begin position="3"/>
        <end position="69"/>
    </location>
</feature>
<dbReference type="EMBL" id="OU892281">
    <property type="protein sequence ID" value="CAG9768619.1"/>
    <property type="molecule type" value="Genomic_DNA"/>
</dbReference>
<dbReference type="SMART" id="SM00271">
    <property type="entry name" value="DnaJ"/>
    <property type="match status" value="1"/>
</dbReference>